<dbReference type="GO" id="GO:0001580">
    <property type="term" value="P:detection of chemical stimulus involved in sensory perception of bitter taste"/>
    <property type="evidence" value="ECO:0007669"/>
    <property type="project" value="TreeGrafter"/>
</dbReference>
<reference evidence="10" key="2">
    <citation type="submission" date="2025-09" db="UniProtKB">
        <authorList>
            <consortium name="Ensembl"/>
        </authorList>
    </citation>
    <scope>IDENTIFICATION</scope>
</reference>
<dbReference type="GO" id="GO:0006612">
    <property type="term" value="P:protein targeting to membrane"/>
    <property type="evidence" value="ECO:0007669"/>
    <property type="project" value="TreeGrafter"/>
</dbReference>
<evidence type="ECO:0000256" key="4">
    <source>
        <dbReference type="ARBA" id="ARBA00022771"/>
    </source>
</evidence>
<evidence type="ECO:0000256" key="2">
    <source>
        <dbReference type="ARBA" id="ARBA00022692"/>
    </source>
</evidence>
<keyword evidence="4" id="KW-0863">Zinc-finger</keyword>
<dbReference type="PROSITE" id="PS00028">
    <property type="entry name" value="ZINC_FINGER_C2H2_1"/>
    <property type="match status" value="1"/>
</dbReference>
<keyword evidence="2 8" id="KW-0812">Transmembrane</keyword>
<keyword evidence="11" id="KW-1185">Reference proteome</keyword>
<keyword evidence="7 8" id="KW-0472">Membrane</keyword>
<dbReference type="OMA" id="MVWMRAF"/>
<feature type="domain" description="C2H2-type" evidence="9">
    <location>
        <begin position="79"/>
        <end position="99"/>
    </location>
</feature>
<name>A0A663MYS9_ATHCN</name>
<evidence type="ECO:0000256" key="7">
    <source>
        <dbReference type="ARBA" id="ARBA00023136"/>
    </source>
</evidence>
<dbReference type="GO" id="GO:0051205">
    <property type="term" value="P:protein insertion into membrane"/>
    <property type="evidence" value="ECO:0007669"/>
    <property type="project" value="TreeGrafter"/>
</dbReference>
<dbReference type="Pfam" id="PF13695">
    <property type="entry name" value="Zn_ribbon_3CxxC"/>
    <property type="match status" value="1"/>
</dbReference>
<dbReference type="PANTHER" id="PTHR14402">
    <property type="entry name" value="RECEPTOR TRANSPORTING PROTEIN"/>
    <property type="match status" value="1"/>
</dbReference>
<keyword evidence="3" id="KW-0479">Metal-binding</keyword>
<keyword evidence="6 8" id="KW-1133">Transmembrane helix</keyword>
<dbReference type="GO" id="GO:0016020">
    <property type="term" value="C:membrane"/>
    <property type="evidence" value="ECO:0007669"/>
    <property type="project" value="UniProtKB-SubCell"/>
</dbReference>
<evidence type="ECO:0000256" key="1">
    <source>
        <dbReference type="ARBA" id="ARBA00004167"/>
    </source>
</evidence>
<dbReference type="AlphaFoldDB" id="A0A663MYS9"/>
<dbReference type="Ensembl" id="ENSACUT00000018331.1">
    <property type="protein sequence ID" value="ENSACUP00000017184.1"/>
    <property type="gene ID" value="ENSACUG00000011558.1"/>
</dbReference>
<organism evidence="10 11">
    <name type="scientific">Athene cunicularia</name>
    <name type="common">Burrowing owl</name>
    <name type="synonym">Speotyto cunicularia</name>
    <dbReference type="NCBI Taxonomy" id="194338"/>
    <lineage>
        <taxon>Eukaryota</taxon>
        <taxon>Metazoa</taxon>
        <taxon>Chordata</taxon>
        <taxon>Craniata</taxon>
        <taxon>Vertebrata</taxon>
        <taxon>Euteleostomi</taxon>
        <taxon>Archelosauria</taxon>
        <taxon>Archosauria</taxon>
        <taxon>Dinosauria</taxon>
        <taxon>Saurischia</taxon>
        <taxon>Theropoda</taxon>
        <taxon>Coelurosauria</taxon>
        <taxon>Aves</taxon>
        <taxon>Neognathae</taxon>
        <taxon>Neoaves</taxon>
        <taxon>Telluraves</taxon>
        <taxon>Strigiformes</taxon>
        <taxon>Strigidae</taxon>
        <taxon>Athene</taxon>
    </lineage>
</organism>
<feature type="transmembrane region" description="Helical" evidence="8">
    <location>
        <begin position="245"/>
        <end position="265"/>
    </location>
</feature>
<dbReference type="InterPro" id="IPR027377">
    <property type="entry name" value="ZAR1/RTP1-5-like_Znf-3CxxC"/>
</dbReference>
<proteinExistence type="predicted"/>
<dbReference type="GO" id="GO:0031849">
    <property type="term" value="F:olfactory receptor binding"/>
    <property type="evidence" value="ECO:0007669"/>
    <property type="project" value="TreeGrafter"/>
</dbReference>
<dbReference type="PANTHER" id="PTHR14402:SF8">
    <property type="entry name" value="RECEPTOR-TRANSPORTING PROTEIN 4"/>
    <property type="match status" value="1"/>
</dbReference>
<dbReference type="Proteomes" id="UP000472269">
    <property type="component" value="Unplaced"/>
</dbReference>
<evidence type="ECO:0000313" key="10">
    <source>
        <dbReference type="Ensembl" id="ENSACUP00000017184.1"/>
    </source>
</evidence>
<evidence type="ECO:0000256" key="8">
    <source>
        <dbReference type="SAM" id="Phobius"/>
    </source>
</evidence>
<protein>
    <recommendedName>
        <fullName evidence="9">C2H2-type domain-containing protein</fullName>
    </recommendedName>
</protein>
<dbReference type="GO" id="GO:0008270">
    <property type="term" value="F:zinc ion binding"/>
    <property type="evidence" value="ECO:0007669"/>
    <property type="project" value="UniProtKB-KW"/>
</dbReference>
<keyword evidence="5" id="KW-0862">Zinc</keyword>
<reference evidence="10" key="1">
    <citation type="submission" date="2025-08" db="UniProtKB">
        <authorList>
            <consortium name="Ensembl"/>
        </authorList>
    </citation>
    <scope>IDENTIFICATION</scope>
</reference>
<evidence type="ECO:0000256" key="5">
    <source>
        <dbReference type="ARBA" id="ARBA00022833"/>
    </source>
</evidence>
<evidence type="ECO:0000256" key="6">
    <source>
        <dbReference type="ARBA" id="ARBA00022989"/>
    </source>
</evidence>
<dbReference type="InterPro" id="IPR013087">
    <property type="entry name" value="Znf_C2H2_type"/>
</dbReference>
<comment type="subcellular location">
    <subcellularLocation>
        <location evidence="1">Membrane</location>
        <topology evidence="1">Single-pass membrane protein</topology>
    </subcellularLocation>
</comment>
<evidence type="ECO:0000259" key="9">
    <source>
        <dbReference type="PROSITE" id="PS00028"/>
    </source>
</evidence>
<sequence length="266" mass="30570">MPQQSLHLHQAAGSWSRERLWLCISDERPHLNYFHPRQDPGHQPRWQQMEILTARPHEGCVRQRAAGYTPFSNLRHLTCPACSQCFRQWSSARVHILFHMCRQHQGQGMVWMRAFRQACRQCPNPRLEKPMFSQETVERLLHNLVLKILKYFYHMPVQTSDLMEVVVDALVVGPHDSARCEGCQLGVCSKSQLAPASNVCQPLTDADKARTHRTPKHKGMRPCATQTHHSSPCDNSFPWKCCCCIGSSLLCVLAVLLFVLLYFIMN</sequence>
<evidence type="ECO:0000313" key="11">
    <source>
        <dbReference type="Proteomes" id="UP000472269"/>
    </source>
</evidence>
<dbReference type="SMART" id="SM01328">
    <property type="entry name" value="zf-3CxxC"/>
    <property type="match status" value="1"/>
</dbReference>
<dbReference type="InterPro" id="IPR026096">
    <property type="entry name" value="R-trans_p"/>
</dbReference>
<accession>A0A663MYS9</accession>
<evidence type="ECO:0000256" key="3">
    <source>
        <dbReference type="ARBA" id="ARBA00022723"/>
    </source>
</evidence>